<keyword evidence="3" id="KW-1185">Reference proteome</keyword>
<dbReference type="InterPro" id="IPR038475">
    <property type="entry name" value="RecG_C_sf"/>
</dbReference>
<dbReference type="PANTHER" id="PTHR30595">
    <property type="entry name" value="GLPR-RELATED TRANSCRIPTIONAL REPRESSOR"/>
    <property type="match status" value="1"/>
</dbReference>
<dbReference type="InterPro" id="IPR007421">
    <property type="entry name" value="Schlafen_AlbA_2_dom"/>
</dbReference>
<dbReference type="Gene3D" id="6.10.10.130">
    <property type="match status" value="1"/>
</dbReference>
<sequence length="568" mass="61570">MEPDELDAVLAIVGDGIPADALETEVLDFKLVAESPKATFNLLADALVCFVNARGGTVVLGVDDKAKTRADALRGVPGVYSIDQIRKGVFDRTHPPITPFVTEKIVDGVRLVAITVPQGVIPHSNASGLATRRLGKECLPFPPAQQREVMIARGQVDWSAEASRVRIEDLSAVELARLRDLLTTGGRDHLAELGDRAMLEALRLVTAAGDVTNAGVLLLADERTLHSIVPAYGYSYQFRPTLGSEATGRARGNRPLLAAIEAMTDAVATRREIHPLNISGGVQLQLTDYPHDAVRELIVNAFIHRSYETGGTVDIEHSPERLVITSPGGLVAGVTPDNILTHPSTPRNRLLTETIAALQLAERTGQGIDRAYREMLRAGKEPPAFEDSGTLVRATLSGGIGNDAFVRFVGELPARAGRDVNVLLALSYLRGRSTIDATRLAAVIQRPVAETQVVLSALADACGLLEATRRTARKSFPTYRLRPETVTAMSRAVSYRSRSVDGMDQKVIDHVREYGFVTNRTIQRLFDIQVYAARDLLNDLRKRQILEKIGDARGGTGVRYGPGPRFPG</sequence>
<protein>
    <submittedName>
        <fullName evidence="2">Transcriptional regulator</fullName>
    </submittedName>
</protein>
<proteinExistence type="predicted"/>
<dbReference type="Gene3D" id="3.30.565.60">
    <property type="match status" value="1"/>
</dbReference>
<reference evidence="2" key="1">
    <citation type="submission" date="2021-01" db="EMBL/GenBank/DDBJ databases">
        <title>Whole genome shotgun sequence of Sphaerimonospora thailandensis NBRC 107569.</title>
        <authorList>
            <person name="Komaki H."/>
            <person name="Tamura T."/>
        </authorList>
    </citation>
    <scope>NUCLEOTIDE SEQUENCE</scope>
    <source>
        <strain evidence="2">NBRC 107569</strain>
    </source>
</reference>
<dbReference type="Pfam" id="PF04326">
    <property type="entry name" value="SLFN_AlbA_2"/>
    <property type="match status" value="1"/>
</dbReference>
<comment type="caution">
    <text evidence="2">The sequence shown here is derived from an EMBL/GenBank/DDBJ whole genome shotgun (WGS) entry which is preliminary data.</text>
</comment>
<evidence type="ECO:0000313" key="3">
    <source>
        <dbReference type="Proteomes" id="UP000610966"/>
    </source>
</evidence>
<evidence type="ECO:0000313" key="2">
    <source>
        <dbReference type="EMBL" id="GIH73549.1"/>
    </source>
</evidence>
<feature type="domain" description="Schlafen AlbA-2" evidence="1">
    <location>
        <begin position="23"/>
        <end position="139"/>
    </location>
</feature>
<dbReference type="Proteomes" id="UP000610966">
    <property type="component" value="Unassembled WGS sequence"/>
</dbReference>
<dbReference type="Gene3D" id="3.30.950.30">
    <property type="entry name" value="Schlafen, AAA domain"/>
    <property type="match status" value="1"/>
</dbReference>
<gene>
    <name evidence="2" type="ORF">Mth01_58020</name>
</gene>
<dbReference type="AlphaFoldDB" id="A0A8J3W1Q1"/>
<dbReference type="EMBL" id="BOOG01000117">
    <property type="protein sequence ID" value="GIH73549.1"/>
    <property type="molecule type" value="Genomic_DNA"/>
</dbReference>
<dbReference type="PANTHER" id="PTHR30595:SF6">
    <property type="entry name" value="SCHLAFEN ALBA-2 DOMAIN-CONTAINING PROTEIN"/>
    <property type="match status" value="1"/>
</dbReference>
<dbReference type="Pfam" id="PF13749">
    <property type="entry name" value="HATPase_c_4"/>
    <property type="match status" value="1"/>
</dbReference>
<dbReference type="RefSeq" id="WP_204019182.1">
    <property type="nucleotide sequence ID" value="NZ_BOOG01000117.1"/>
</dbReference>
<name>A0A8J3W1Q1_9ACTN</name>
<organism evidence="2 3">
    <name type="scientific">Sphaerimonospora thailandensis</name>
    <dbReference type="NCBI Taxonomy" id="795644"/>
    <lineage>
        <taxon>Bacteria</taxon>
        <taxon>Bacillati</taxon>
        <taxon>Actinomycetota</taxon>
        <taxon>Actinomycetes</taxon>
        <taxon>Streptosporangiales</taxon>
        <taxon>Streptosporangiaceae</taxon>
        <taxon>Sphaerimonospora</taxon>
    </lineage>
</organism>
<evidence type="ECO:0000259" key="1">
    <source>
        <dbReference type="Pfam" id="PF04326"/>
    </source>
</evidence>
<dbReference type="InterPro" id="IPR038461">
    <property type="entry name" value="Schlafen_AlbA_2_dom_sf"/>
</dbReference>
<accession>A0A8J3W1Q1</accession>